<dbReference type="Proteomes" id="UP001499852">
    <property type="component" value="Unassembled WGS sequence"/>
</dbReference>
<feature type="region of interest" description="Disordered" evidence="1">
    <location>
        <begin position="75"/>
        <end position="104"/>
    </location>
</feature>
<sequence length="159" mass="17560">MSPVGKISAAFAQEIQQALMAGTLRSPEPELHSAFGSVYFGPLAPFAQGLPHYGMVRAPKEGGKHLGVMRFSPVTSKTPSARWERETSLAMPKGTPLSRDRNSESLQKDSWLLLGLGPIPVPRQTLKSQITRHESHYVGLLPEEWIQKARERLNPKPTP</sequence>
<dbReference type="EMBL" id="BAABIA010000009">
    <property type="protein sequence ID" value="GAA5146289.1"/>
    <property type="molecule type" value="Genomic_DNA"/>
</dbReference>
<organism evidence="2 3">
    <name type="scientific">Prosthecobacter algae</name>
    <dbReference type="NCBI Taxonomy" id="1144682"/>
    <lineage>
        <taxon>Bacteria</taxon>
        <taxon>Pseudomonadati</taxon>
        <taxon>Verrucomicrobiota</taxon>
        <taxon>Verrucomicrobiia</taxon>
        <taxon>Verrucomicrobiales</taxon>
        <taxon>Verrucomicrobiaceae</taxon>
        <taxon>Prosthecobacter</taxon>
    </lineage>
</organism>
<name>A0ABP9PKB5_9BACT</name>
<evidence type="ECO:0000313" key="2">
    <source>
        <dbReference type="EMBL" id="GAA5146289.1"/>
    </source>
</evidence>
<reference evidence="3" key="1">
    <citation type="journal article" date="2019" name="Int. J. Syst. Evol. Microbiol.">
        <title>The Global Catalogue of Microorganisms (GCM) 10K type strain sequencing project: providing services to taxonomists for standard genome sequencing and annotation.</title>
        <authorList>
            <consortium name="The Broad Institute Genomics Platform"/>
            <consortium name="The Broad Institute Genome Sequencing Center for Infectious Disease"/>
            <person name="Wu L."/>
            <person name="Ma J."/>
        </authorList>
    </citation>
    <scope>NUCLEOTIDE SEQUENCE [LARGE SCALE GENOMIC DNA]</scope>
    <source>
        <strain evidence="3">JCM 18053</strain>
    </source>
</reference>
<accession>A0ABP9PKB5</accession>
<gene>
    <name evidence="2" type="ORF">GCM10023213_39080</name>
</gene>
<protein>
    <submittedName>
        <fullName evidence="2">Uncharacterized protein</fullName>
    </submittedName>
</protein>
<evidence type="ECO:0000256" key="1">
    <source>
        <dbReference type="SAM" id="MobiDB-lite"/>
    </source>
</evidence>
<keyword evidence="3" id="KW-1185">Reference proteome</keyword>
<comment type="caution">
    <text evidence="2">The sequence shown here is derived from an EMBL/GenBank/DDBJ whole genome shotgun (WGS) entry which is preliminary data.</text>
</comment>
<proteinExistence type="predicted"/>
<evidence type="ECO:0000313" key="3">
    <source>
        <dbReference type="Proteomes" id="UP001499852"/>
    </source>
</evidence>